<dbReference type="SUPFAM" id="SSF75011">
    <property type="entry name" value="3-carboxy-cis,cis-mucoante lactonizing enzyme"/>
    <property type="match status" value="1"/>
</dbReference>
<keyword evidence="3" id="KW-0378">Hydrolase</keyword>
<dbReference type="InterPro" id="IPR015943">
    <property type="entry name" value="WD40/YVTN_repeat-like_dom_sf"/>
</dbReference>
<feature type="region of interest" description="Disordered" evidence="5">
    <location>
        <begin position="888"/>
        <end position="922"/>
    </location>
</feature>
<dbReference type="InterPro" id="IPR013517">
    <property type="entry name" value="FG-GAP"/>
</dbReference>
<dbReference type="EMBL" id="JACHGT010000008">
    <property type="protein sequence ID" value="MBB6036161.1"/>
    <property type="molecule type" value="Genomic_DNA"/>
</dbReference>
<accession>A0A841FFQ9</accession>
<evidence type="ECO:0000256" key="3">
    <source>
        <dbReference type="ARBA" id="ARBA00022801"/>
    </source>
</evidence>
<dbReference type="PRINTS" id="PR01185">
    <property type="entry name" value="INTEGRINA"/>
</dbReference>
<reference evidence="7 8" key="1">
    <citation type="submission" date="2020-08" db="EMBL/GenBank/DDBJ databases">
        <title>Genomic Encyclopedia of Type Strains, Phase IV (KMG-IV): sequencing the most valuable type-strain genomes for metagenomic binning, comparative biology and taxonomic classification.</title>
        <authorList>
            <person name="Goeker M."/>
        </authorList>
    </citation>
    <scope>NUCLEOTIDE SEQUENCE [LARGE SCALE GENOMIC DNA]</scope>
    <source>
        <strain evidence="7 8">YIM 65646</strain>
    </source>
</reference>
<evidence type="ECO:0000256" key="6">
    <source>
        <dbReference type="SAM" id="SignalP"/>
    </source>
</evidence>
<dbReference type="Proteomes" id="UP000548476">
    <property type="component" value="Unassembled WGS sequence"/>
</dbReference>
<feature type="region of interest" description="Disordered" evidence="5">
    <location>
        <begin position="688"/>
        <end position="709"/>
    </location>
</feature>
<dbReference type="PANTHER" id="PTHR23221:SF7">
    <property type="entry name" value="PHOSPHATIDYLINOSITOL-GLYCAN-SPECIFIC PHOSPHOLIPASE D"/>
    <property type="match status" value="1"/>
</dbReference>
<dbReference type="PANTHER" id="PTHR23221">
    <property type="entry name" value="GLYCOSYLPHOSPHATIDYLINOSITOL PHOSPHOLIPASE D"/>
    <property type="match status" value="1"/>
</dbReference>
<proteinExistence type="predicted"/>
<feature type="region of interest" description="Disordered" evidence="5">
    <location>
        <begin position="461"/>
        <end position="514"/>
    </location>
</feature>
<feature type="signal peptide" evidence="6">
    <location>
        <begin position="1"/>
        <end position="29"/>
    </location>
</feature>
<evidence type="ECO:0000256" key="1">
    <source>
        <dbReference type="ARBA" id="ARBA00022729"/>
    </source>
</evidence>
<comment type="caution">
    <text evidence="7">The sequence shown here is derived from an EMBL/GenBank/DDBJ whole genome shotgun (WGS) entry which is preliminary data.</text>
</comment>
<dbReference type="Pfam" id="PF01839">
    <property type="entry name" value="FG-GAP"/>
    <property type="match status" value="4"/>
</dbReference>
<dbReference type="AlphaFoldDB" id="A0A841FFQ9"/>
<organism evidence="7 8">
    <name type="scientific">Phytomonospora endophytica</name>
    <dbReference type="NCBI Taxonomy" id="714109"/>
    <lineage>
        <taxon>Bacteria</taxon>
        <taxon>Bacillati</taxon>
        <taxon>Actinomycetota</taxon>
        <taxon>Actinomycetes</taxon>
        <taxon>Micromonosporales</taxon>
        <taxon>Micromonosporaceae</taxon>
        <taxon>Phytomonospora</taxon>
    </lineage>
</organism>
<keyword evidence="1 6" id="KW-0732">Signal</keyword>
<dbReference type="InterPro" id="IPR013519">
    <property type="entry name" value="Int_alpha_beta-p"/>
</dbReference>
<dbReference type="PROSITE" id="PS51257">
    <property type="entry name" value="PROKAR_LIPOPROTEIN"/>
    <property type="match status" value="1"/>
</dbReference>
<dbReference type="GO" id="GO:0008305">
    <property type="term" value="C:integrin complex"/>
    <property type="evidence" value="ECO:0007669"/>
    <property type="project" value="InterPro"/>
</dbReference>
<keyword evidence="8" id="KW-1185">Reference proteome</keyword>
<dbReference type="SMART" id="SM00191">
    <property type="entry name" value="Int_alpha"/>
    <property type="match status" value="6"/>
</dbReference>
<protein>
    <submittedName>
        <fullName evidence="7">Uncharacterized protein</fullName>
    </submittedName>
</protein>
<dbReference type="SUPFAM" id="SSF69318">
    <property type="entry name" value="Integrin alpha N-terminal domain"/>
    <property type="match status" value="1"/>
</dbReference>
<dbReference type="InterPro" id="IPR028994">
    <property type="entry name" value="Integrin_alpha_N"/>
</dbReference>
<dbReference type="Gene3D" id="2.130.10.10">
    <property type="entry name" value="YVTN repeat-like/Quinoprotein amine dehydrogenase"/>
    <property type="match status" value="1"/>
</dbReference>
<dbReference type="GO" id="GO:0016787">
    <property type="term" value="F:hydrolase activity"/>
    <property type="evidence" value="ECO:0007669"/>
    <property type="project" value="UniProtKB-KW"/>
</dbReference>
<evidence type="ECO:0000256" key="5">
    <source>
        <dbReference type="SAM" id="MobiDB-lite"/>
    </source>
</evidence>
<feature type="chain" id="PRO_5032439783" evidence="6">
    <location>
        <begin position="30"/>
        <end position="922"/>
    </location>
</feature>
<feature type="compositionally biased region" description="Low complexity" evidence="5">
    <location>
        <begin position="888"/>
        <end position="898"/>
    </location>
</feature>
<keyword evidence="2" id="KW-0677">Repeat</keyword>
<dbReference type="Gene3D" id="2.130.10.130">
    <property type="entry name" value="Integrin alpha, N-terminal"/>
    <property type="match status" value="4"/>
</dbReference>
<dbReference type="RefSeq" id="WP_184788997.1">
    <property type="nucleotide sequence ID" value="NZ_BONT01000046.1"/>
</dbReference>
<evidence type="ECO:0000313" key="8">
    <source>
        <dbReference type="Proteomes" id="UP000548476"/>
    </source>
</evidence>
<sequence length="922" mass="94539">MRPRLPACASALVLAATSCVLLTAQPAAAEDPVFPGPEISTLLPAGSFTDLAVDDAHQQAFIALKEPSALVVAGLDGSIRRTVTGLNNPSDLTVSPDGSTLYVIEERAKTLALVDTRTYTVSRVALPADHCPVAGTFTGGKLWYSYRFCAQAYDPATGTSGGTPFRSEPGEIRALPDRPDRLFQMGETSTGGLFHVYDVSGETPVEVAGGGKGRPFCDDAALIGGGEQVVVAGCSIEDGHLVYNTADLTEAARIPYHDIATALAVSADGRFLADVGDGYSHPYGSRVHIAEIAEGSPGTPVREYGYEFYTEVVPEGVSFTAGGDLLAVTEDWAADRRLSLHVFQRATRFDSSITLNVPGGVDFRGTVAATGTLNKGPGPTTLTLSRKDRTGTHDMGTVPVAADGTFAFSHTPGLTGPVTYTLAYAGDDAHQAATLSRTVFMRPLPFDVNADGYAETVVGAPGENLGDDTDTGQLHVLPGTASGTTGSGSKAYHQDTAGVPGDNEDGDGFASTTASGDFNGDGYADVAVSAPKENLGSTRDAGEVFVFYGSASGLRTNGVSGLYPTTSNSKDMLFGYALAVGDFDGDGRDDLAAAGPGRYSGELWVYPGSSSGLSRTRSSHFVQGENGMPGEAHSYDLFGYALAAGDVNGDTRDELAIGEVYDWEDKDWSTGSVTVMYGTAKGLSVEGAQRLSKETPGVPGGAASFNEDKGDVSDQFGNSVALADFSGDGRADLAVAAAGAPVTVDGVRKADAGTVTILYSNGSRIATTGAVQLTQSTGGIPGGPGANDFFGATITAGDANNDGRAELVVYSPGDDLVTIIPGATGGLNFAGSRFVTQETPGIPGGTESEDGWGYSLRFADVKGSGFLALLVGADGENSGRGTVTVLPGTASGPSGSGARLFDQDSPGVPGSAENGDHFGSFF</sequence>
<dbReference type="PROSITE" id="PS51470">
    <property type="entry name" value="FG_GAP"/>
    <property type="match status" value="3"/>
</dbReference>
<name>A0A841FFQ9_9ACTN</name>
<dbReference type="InterPro" id="IPR000413">
    <property type="entry name" value="Integrin_alpha"/>
</dbReference>
<evidence type="ECO:0000313" key="7">
    <source>
        <dbReference type="EMBL" id="MBB6036161.1"/>
    </source>
</evidence>
<dbReference type="GO" id="GO:0007155">
    <property type="term" value="P:cell adhesion"/>
    <property type="evidence" value="ECO:0007669"/>
    <property type="project" value="InterPro"/>
</dbReference>
<evidence type="ECO:0000256" key="2">
    <source>
        <dbReference type="ARBA" id="ARBA00022737"/>
    </source>
</evidence>
<keyword evidence="4" id="KW-0325">Glycoprotein</keyword>
<evidence type="ECO:0000256" key="4">
    <source>
        <dbReference type="ARBA" id="ARBA00023180"/>
    </source>
</evidence>
<feature type="compositionally biased region" description="Low complexity" evidence="5">
    <location>
        <begin position="479"/>
        <end position="489"/>
    </location>
</feature>
<gene>
    <name evidence="7" type="ORF">HNR73_004029</name>
</gene>